<proteinExistence type="predicted"/>
<evidence type="ECO:0000313" key="3">
    <source>
        <dbReference type="Proteomes" id="UP000199727"/>
    </source>
</evidence>
<dbReference type="EMBL" id="AMKT01000003">
    <property type="protein sequence ID" value="OXG31125.1"/>
    <property type="molecule type" value="Genomic_DNA"/>
</dbReference>
<organism evidence="2 3">
    <name type="scientific">Cryptococcus neoformans Tu259-1</name>
    <dbReference type="NCBI Taxonomy" id="1230072"/>
    <lineage>
        <taxon>Eukaryota</taxon>
        <taxon>Fungi</taxon>
        <taxon>Dikarya</taxon>
        <taxon>Basidiomycota</taxon>
        <taxon>Agaricomycotina</taxon>
        <taxon>Tremellomycetes</taxon>
        <taxon>Tremellales</taxon>
        <taxon>Cryptococcaceae</taxon>
        <taxon>Cryptococcus</taxon>
        <taxon>Cryptococcus neoformans species complex</taxon>
    </lineage>
</organism>
<name>A0A854QNC1_CRYNE</name>
<evidence type="ECO:0000256" key="1">
    <source>
        <dbReference type="SAM" id="MobiDB-lite"/>
    </source>
</evidence>
<dbReference type="InterPro" id="IPR053099">
    <property type="entry name" value="WAS/WASL-interacting_domain"/>
</dbReference>
<evidence type="ECO:0000313" key="2">
    <source>
        <dbReference type="EMBL" id="OXG31125.1"/>
    </source>
</evidence>
<protein>
    <submittedName>
        <fullName evidence="2">Uncharacterized protein</fullName>
    </submittedName>
</protein>
<dbReference type="OrthoDB" id="2577060at2759"/>
<feature type="compositionally biased region" description="Gly residues" evidence="1">
    <location>
        <begin position="1"/>
        <end position="10"/>
    </location>
</feature>
<sequence length="204" mass="22734">MKNFKAGGGSSSRRAEAFDTRTSTAPQEFRRGLERLSAPEEMLDMKTSIMAFHLSNDRAKCSRAPSSVDSDSSGQLDSSFDTSFDSNKGALILDDPPDDPPLIVNKSDPVDIDLEDIDPESGELTLAAFRDRLLGVRVKLVTREQMDVCWPGMREQLRLLSGWIEESGIAVFVIHIGSCESDRHYYLVEICYVYVIQSYALEDS</sequence>
<feature type="region of interest" description="Disordered" evidence="1">
    <location>
        <begin position="1"/>
        <end position="32"/>
    </location>
</feature>
<comment type="caution">
    <text evidence="2">The sequence shown here is derived from an EMBL/GenBank/DDBJ whole genome shotgun (WGS) entry which is preliminary data.</text>
</comment>
<dbReference type="GO" id="GO:0005884">
    <property type="term" value="C:actin filament"/>
    <property type="evidence" value="ECO:0007669"/>
    <property type="project" value="TreeGrafter"/>
</dbReference>
<reference evidence="2 3" key="1">
    <citation type="submission" date="2017-06" db="EMBL/GenBank/DDBJ databases">
        <title>Global population genomics of the pathogenic fungus Cryptococcus neoformans var. grubii.</title>
        <authorList>
            <person name="Cuomo C."/>
            <person name="Litvintseva A."/>
            <person name="Chen Y."/>
            <person name="Young S."/>
            <person name="Zeng Q."/>
            <person name="Chapman S."/>
            <person name="Gujja S."/>
            <person name="Saif S."/>
            <person name="Birren B."/>
        </authorList>
    </citation>
    <scope>NUCLEOTIDE SEQUENCE [LARGE SCALE GENOMIC DNA]</scope>
    <source>
        <strain evidence="2 3">Tu259-1</strain>
    </source>
</reference>
<dbReference type="AlphaFoldDB" id="A0A854QNC1"/>
<dbReference type="GO" id="GO:0030048">
    <property type="term" value="P:actin filament-based movement"/>
    <property type="evidence" value="ECO:0007669"/>
    <property type="project" value="TreeGrafter"/>
</dbReference>
<accession>A0A854QNC1</accession>
<dbReference type="Proteomes" id="UP000199727">
    <property type="component" value="Unassembled WGS sequence"/>
</dbReference>
<dbReference type="PANTHER" id="PTHR48226:SF1">
    <property type="entry name" value="WAS_WASL-INTERACTING PROTEIN FAMILY MEMBER 1"/>
    <property type="match status" value="1"/>
</dbReference>
<gene>
    <name evidence="2" type="ORF">C361_00011</name>
</gene>
<dbReference type="PANTHER" id="PTHR48226">
    <property type="entry name" value="OS06G0326200 PROTEIN"/>
    <property type="match status" value="1"/>
</dbReference>